<dbReference type="Pfam" id="PF13145">
    <property type="entry name" value="Rotamase_2"/>
    <property type="match status" value="1"/>
</dbReference>
<dbReference type="eggNOG" id="COG0760">
    <property type="taxonomic scope" value="Bacteria"/>
</dbReference>
<keyword evidence="5" id="KW-1185">Reference proteome</keyword>
<dbReference type="GO" id="GO:0003755">
    <property type="term" value="F:peptidyl-prolyl cis-trans isomerase activity"/>
    <property type="evidence" value="ECO:0007669"/>
    <property type="project" value="InterPro"/>
</dbReference>
<dbReference type="KEGG" id="meh:M301_2274"/>
<dbReference type="InterPro" id="IPR027304">
    <property type="entry name" value="Trigger_fact/SurA_dom_sf"/>
</dbReference>
<dbReference type="PANTHER" id="PTHR47637">
    <property type="entry name" value="CHAPERONE SURA"/>
    <property type="match status" value="1"/>
</dbReference>
<dbReference type="Gene3D" id="6.10.140.970">
    <property type="match status" value="1"/>
</dbReference>
<name>D7DLG8_METV0</name>
<dbReference type="Proteomes" id="UP000000383">
    <property type="component" value="Chromosome"/>
</dbReference>
<feature type="compositionally biased region" description="Basic and acidic residues" evidence="2">
    <location>
        <begin position="297"/>
        <end position="307"/>
    </location>
</feature>
<keyword evidence="4" id="KW-0413">Isomerase</keyword>
<feature type="domain" description="PpiC" evidence="3">
    <location>
        <begin position="120"/>
        <end position="236"/>
    </location>
</feature>
<keyword evidence="1" id="KW-0732">Signal</keyword>
<gene>
    <name evidence="4" type="ordered locus">M301_2274</name>
</gene>
<evidence type="ECO:0000313" key="4">
    <source>
        <dbReference type="EMBL" id="ADI30639.1"/>
    </source>
</evidence>
<dbReference type="Pfam" id="PF13624">
    <property type="entry name" value="SurA_N_3"/>
    <property type="match status" value="1"/>
</dbReference>
<dbReference type="SUPFAM" id="SSF109998">
    <property type="entry name" value="Triger factor/SurA peptide-binding domain-like"/>
    <property type="match status" value="1"/>
</dbReference>
<protein>
    <submittedName>
        <fullName evidence="4">Peptidyl-prolyl cis-trans isomerase, EpsD family</fullName>
    </submittedName>
</protein>
<accession>D7DLG8</accession>
<dbReference type="InterPro" id="IPR014274">
    <property type="entry name" value="PPIase_EpsD"/>
</dbReference>
<dbReference type="NCBIfam" id="TIGR02925">
    <property type="entry name" value="cis_trans_EpsD"/>
    <property type="match status" value="1"/>
</dbReference>
<dbReference type="HOGENOM" id="CLU_065133_0_0_4"/>
<sequence>MNKILKLSLVVIFCNLAACGKGSEKVANSQIAAKVNGVEITTHQIDSVMKSAQNVTAENVSEFRKKALDKLIDQQLVLDKASKESLDRTPDVILEIEAAKKEILARAYLKKMLANSSEINDSEFRKYYDEHTELFSKRRIYNLQDISTQSNEQTLELLKENVNAQKSMMDIAESLKAKGIKFSSGSFTRPAEQLPLDILPKMQMLKDGDMFVWQSGDIAHAIKLTSIEESPVGLTEATPMIKNYFINTRGKQIVEDKIKKFRQEAKIEYLGAFATQSEGSQTKVTSDKTEAASNLTEEQKKSKKDSTIEAGVAGLK</sequence>
<evidence type="ECO:0000256" key="2">
    <source>
        <dbReference type="SAM" id="MobiDB-lite"/>
    </source>
</evidence>
<dbReference type="Gene3D" id="1.10.8.1040">
    <property type="match status" value="1"/>
</dbReference>
<dbReference type="EMBL" id="CP002056">
    <property type="protein sequence ID" value="ADI30639.1"/>
    <property type="molecule type" value="Genomic_DNA"/>
</dbReference>
<reference evidence="5" key="1">
    <citation type="submission" date="2010-05" db="EMBL/GenBank/DDBJ databases">
        <title>Complete sequence of Methylotenera sp. 301.</title>
        <authorList>
            <person name="Lucas S."/>
            <person name="Copeland A."/>
            <person name="Lapidus A."/>
            <person name="Cheng J.-F."/>
            <person name="Bruce D."/>
            <person name="Goodwin L."/>
            <person name="Pitluck S."/>
            <person name="Clum A."/>
            <person name="Land M."/>
            <person name="Hauser L."/>
            <person name="Kyrpides N."/>
            <person name="Ivanova N."/>
            <person name="Chistoservova L."/>
            <person name="Kalyuzhnaya M."/>
            <person name="Woyke T."/>
        </authorList>
    </citation>
    <scope>NUCLEOTIDE SEQUENCE [LARGE SCALE GENOMIC DNA]</scope>
    <source>
        <strain evidence="5">301</strain>
    </source>
</reference>
<evidence type="ECO:0000256" key="1">
    <source>
        <dbReference type="ARBA" id="ARBA00022729"/>
    </source>
</evidence>
<dbReference type="AlphaFoldDB" id="D7DLG8"/>
<reference evidence="4 5" key="2">
    <citation type="journal article" date="2011" name="J. Bacteriol.">
        <title>Genomes of three methylotrophs from a single niche uncover genetic and metabolic divergence of Methylophilaceae.</title>
        <authorList>
            <person name="Lapidus A."/>
            <person name="Clum A."/>
            <person name="Labutti K."/>
            <person name="Kaluzhnaya M.G."/>
            <person name="Lim S."/>
            <person name="Beck D.A."/>
            <person name="Glavina Del Rio T."/>
            <person name="Nolan M."/>
            <person name="Mavromatis K."/>
            <person name="Huntemann M."/>
            <person name="Lucas S."/>
            <person name="Lidstrom M.E."/>
            <person name="Ivanova N."/>
            <person name="Chistoserdova L."/>
        </authorList>
    </citation>
    <scope>NUCLEOTIDE SEQUENCE [LARGE SCALE GENOMIC DNA]</scope>
    <source>
        <strain evidence="4 5">301</strain>
    </source>
</reference>
<evidence type="ECO:0000259" key="3">
    <source>
        <dbReference type="Pfam" id="PF13145"/>
    </source>
</evidence>
<dbReference type="STRING" id="666681.M301_2274"/>
<dbReference type="PANTHER" id="PTHR47637:SF1">
    <property type="entry name" value="CHAPERONE SURA"/>
    <property type="match status" value="1"/>
</dbReference>
<feature type="region of interest" description="Disordered" evidence="2">
    <location>
        <begin position="277"/>
        <end position="316"/>
    </location>
</feature>
<organism evidence="4 5">
    <name type="scientific">Methylotenera versatilis (strain 301)</name>
    <dbReference type="NCBI Taxonomy" id="666681"/>
    <lineage>
        <taxon>Bacteria</taxon>
        <taxon>Pseudomonadati</taxon>
        <taxon>Pseudomonadota</taxon>
        <taxon>Betaproteobacteria</taxon>
        <taxon>Nitrosomonadales</taxon>
        <taxon>Methylophilaceae</taxon>
        <taxon>Methylotenera</taxon>
    </lineage>
</organism>
<proteinExistence type="predicted"/>
<evidence type="ECO:0000313" key="5">
    <source>
        <dbReference type="Proteomes" id="UP000000383"/>
    </source>
</evidence>
<dbReference type="RefSeq" id="WP_013148947.1">
    <property type="nucleotide sequence ID" value="NC_014207.1"/>
</dbReference>
<dbReference type="OrthoDB" id="5564407at2"/>
<dbReference type="InterPro" id="IPR050280">
    <property type="entry name" value="OMP_Chaperone_SurA"/>
</dbReference>
<dbReference type="InterPro" id="IPR000297">
    <property type="entry name" value="PPIase_PpiC"/>
</dbReference>